<gene>
    <name evidence="2" type="ORF">TOPH_04439</name>
</gene>
<feature type="region of interest" description="Disordered" evidence="1">
    <location>
        <begin position="1"/>
        <end position="21"/>
    </location>
</feature>
<proteinExistence type="predicted"/>
<comment type="caution">
    <text evidence="2">The sequence shown here is derived from an EMBL/GenBank/DDBJ whole genome shotgun (WGS) entry which is preliminary data.</text>
</comment>
<reference evidence="2 3" key="1">
    <citation type="journal article" date="2015" name="BMC Genomics">
        <title>The genome of the truffle-parasite Tolypocladium ophioglossoides and the evolution of antifungal peptaibiotics.</title>
        <authorList>
            <person name="Quandt C.A."/>
            <person name="Bushley K.E."/>
            <person name="Spatafora J.W."/>
        </authorList>
    </citation>
    <scope>NUCLEOTIDE SEQUENCE [LARGE SCALE GENOMIC DNA]</scope>
    <source>
        <strain evidence="2 3">CBS 100239</strain>
    </source>
</reference>
<accession>A0A0L0NAK3</accession>
<dbReference type="PANTHER" id="PTHR43712">
    <property type="entry name" value="PUTATIVE (AFU_ORTHOLOGUE AFUA_4G14580)-RELATED"/>
    <property type="match status" value="1"/>
</dbReference>
<evidence type="ECO:0000256" key="1">
    <source>
        <dbReference type="SAM" id="MobiDB-lite"/>
    </source>
</evidence>
<dbReference type="SUPFAM" id="SSF46785">
    <property type="entry name" value="Winged helix' DNA-binding domain"/>
    <property type="match status" value="1"/>
</dbReference>
<evidence type="ECO:0000313" key="2">
    <source>
        <dbReference type="EMBL" id="KND91132.1"/>
    </source>
</evidence>
<dbReference type="OrthoDB" id="2410195at2759"/>
<organism evidence="2 3">
    <name type="scientific">Tolypocladium ophioglossoides (strain CBS 100239)</name>
    <name type="common">Snaketongue truffleclub</name>
    <name type="synonym">Elaphocordyceps ophioglossoides</name>
    <dbReference type="NCBI Taxonomy" id="1163406"/>
    <lineage>
        <taxon>Eukaryota</taxon>
        <taxon>Fungi</taxon>
        <taxon>Dikarya</taxon>
        <taxon>Ascomycota</taxon>
        <taxon>Pezizomycotina</taxon>
        <taxon>Sordariomycetes</taxon>
        <taxon>Hypocreomycetidae</taxon>
        <taxon>Hypocreales</taxon>
        <taxon>Ophiocordycipitaceae</taxon>
        <taxon>Tolypocladium</taxon>
    </lineage>
</organism>
<protein>
    <submittedName>
        <fullName evidence="2">Uncharacterized protein</fullName>
    </submittedName>
</protein>
<dbReference type="InterPro" id="IPR036390">
    <property type="entry name" value="WH_DNA-bd_sf"/>
</dbReference>
<sequence length="406" mass="44269">MPSNDTAKQAGTTARPRELARDSITVSATNTSGGLLPTSPVELLQGLVKQTQLLACLQWLGEFQILAYIPLTQRVAYDDLAHLTDVPPAQIRRIVRTTATAGFLCEPQPDHVAHTPLSVQFVKRPSFLDALMFTAETVVPTALRMAEATRQQVRYQRTDVNPYQIATNSSSSLAVACEKDAKLQRKASAFQRLTATSRANAVTRLLSSMGWDGLGQTVVEVNAVSTATAKALCDRNSALCYVVQMREDVKLADSTFSARQTESRRNLKVQRRAPRTAQTETSAAVYLLHMPDPFFCASSGAHADLCTAELRAHLDLLRVNGSATLILIADVLPESGSPGAPVEAVARLQDLLLLQMGHEVPFDTKRLMGLLESARQDADRITVVNRLSSPDHPVLALVLRARPFHN</sequence>
<dbReference type="Gene3D" id="3.40.50.150">
    <property type="entry name" value="Vaccinia Virus protein VP39"/>
    <property type="match status" value="1"/>
</dbReference>
<dbReference type="Gene3D" id="1.10.10.10">
    <property type="entry name" value="Winged helix-like DNA-binding domain superfamily/Winged helix DNA-binding domain"/>
    <property type="match status" value="1"/>
</dbReference>
<dbReference type="EMBL" id="LFRF01000010">
    <property type="protein sequence ID" value="KND91132.1"/>
    <property type="molecule type" value="Genomic_DNA"/>
</dbReference>
<feature type="compositionally biased region" description="Polar residues" evidence="1">
    <location>
        <begin position="1"/>
        <end position="12"/>
    </location>
</feature>
<name>A0A0L0NAK3_TOLOC</name>
<keyword evidence="3" id="KW-1185">Reference proteome</keyword>
<evidence type="ECO:0000313" key="3">
    <source>
        <dbReference type="Proteomes" id="UP000036947"/>
    </source>
</evidence>
<dbReference type="InterPro" id="IPR036388">
    <property type="entry name" value="WH-like_DNA-bd_sf"/>
</dbReference>
<dbReference type="AlphaFoldDB" id="A0A0L0NAK3"/>
<dbReference type="Proteomes" id="UP000036947">
    <property type="component" value="Unassembled WGS sequence"/>
</dbReference>
<dbReference type="InterPro" id="IPR029063">
    <property type="entry name" value="SAM-dependent_MTases_sf"/>
</dbReference>
<dbReference type="PANTHER" id="PTHR43712:SF15">
    <property type="entry name" value="MONODICTYPHENONE CLUSTER TRANSCRIPTIONAL COACTIVATOR MDPA"/>
    <property type="match status" value="1"/>
</dbReference>
<dbReference type="STRING" id="1163406.A0A0L0NAK3"/>